<evidence type="ECO:0000313" key="1">
    <source>
        <dbReference type="EMBL" id="SMF97417.1"/>
    </source>
</evidence>
<dbReference type="OrthoDB" id="1024829at2"/>
<dbReference type="AlphaFoldDB" id="A0A1Y6D430"/>
<evidence type="ECO:0008006" key="3">
    <source>
        <dbReference type="Google" id="ProtNLM"/>
    </source>
</evidence>
<dbReference type="EMBL" id="FXAM01000002">
    <property type="protein sequence ID" value="SMF97417.1"/>
    <property type="molecule type" value="Genomic_DNA"/>
</dbReference>
<keyword evidence="2" id="KW-1185">Reference proteome</keyword>
<gene>
    <name evidence="1" type="ORF">SAMN02949497_0446</name>
</gene>
<dbReference type="RefSeq" id="WP_085216453.1">
    <property type="nucleotide sequence ID" value="NZ_FXAM01000002.1"/>
</dbReference>
<accession>A0A1Y6D430</accession>
<protein>
    <recommendedName>
        <fullName evidence="3">Transposase DDE domain-containing protein</fullName>
    </recommendedName>
</protein>
<organism evidence="1 2">
    <name type="scientific">Methylomagnum ishizawai</name>
    <dbReference type="NCBI Taxonomy" id="1760988"/>
    <lineage>
        <taxon>Bacteria</taxon>
        <taxon>Pseudomonadati</taxon>
        <taxon>Pseudomonadota</taxon>
        <taxon>Gammaproteobacteria</taxon>
        <taxon>Methylococcales</taxon>
        <taxon>Methylococcaceae</taxon>
        <taxon>Methylomagnum</taxon>
    </lineage>
</organism>
<dbReference type="Proteomes" id="UP000192923">
    <property type="component" value="Unassembled WGS sequence"/>
</dbReference>
<reference evidence="1 2" key="1">
    <citation type="submission" date="2016-12" db="EMBL/GenBank/DDBJ databases">
        <authorList>
            <person name="Song W.-J."/>
            <person name="Kurnit D.M."/>
        </authorList>
    </citation>
    <scope>NUCLEOTIDE SEQUENCE [LARGE SCALE GENOMIC DNA]</scope>
    <source>
        <strain evidence="1 2">175</strain>
    </source>
</reference>
<name>A0A1Y6D430_9GAMM</name>
<evidence type="ECO:0000313" key="2">
    <source>
        <dbReference type="Proteomes" id="UP000192923"/>
    </source>
</evidence>
<proteinExistence type="predicted"/>
<dbReference type="STRING" id="1760988.SAMN02949497_0446"/>
<sequence length="292" mass="33210">MDWQTRLITLYLSVCEHFAQGLWIHAQRFAPHADLGFTDEEVVTIYLAGILDKKREIQTIHGHARDYWADWFPRLPCYGAYVRRLNRLAEVFPALLERLCPEGPSPTRVGLVDSQPVILAQQSRRFKAKVARQELANSGYCPTKKLYYHGLKIHVVGDYRPGTLPLPRYIGVTPAGMNDAPALETIAPVLAYRELYSDKAYEYLTRNPNLPFTVLTPVKKEKGQERLDSADRLYSTAVSRVRQPVESLFNWIQEKTSIECASKVRSFRGLLVHVFARLAAAMFLLSSCLQSA</sequence>